<dbReference type="InterPro" id="IPR034593">
    <property type="entry name" value="DgoD-like"/>
</dbReference>
<dbReference type="STRING" id="1411621.AUC43_00470"/>
<dbReference type="AlphaFoldDB" id="A0A0U4ASD6"/>
<dbReference type="GO" id="GO:0046872">
    <property type="term" value="F:metal ion binding"/>
    <property type="evidence" value="ECO:0007669"/>
    <property type="project" value="UniProtKB-KW"/>
</dbReference>
<dbReference type="SMART" id="SM00922">
    <property type="entry name" value="MR_MLE"/>
    <property type="match status" value="1"/>
</dbReference>
<evidence type="ECO:0000313" key="5">
    <source>
        <dbReference type="EMBL" id="ALW83709.1"/>
    </source>
</evidence>
<dbReference type="InterPro" id="IPR023592">
    <property type="entry name" value="Galactonate_deHydtase"/>
</dbReference>
<organism evidence="5 6">
    <name type="scientific">Hymenobacter sedentarius</name>
    <dbReference type="NCBI Taxonomy" id="1411621"/>
    <lineage>
        <taxon>Bacteria</taxon>
        <taxon>Pseudomonadati</taxon>
        <taxon>Bacteroidota</taxon>
        <taxon>Cytophagia</taxon>
        <taxon>Cytophagales</taxon>
        <taxon>Hymenobacteraceae</taxon>
        <taxon>Hymenobacter</taxon>
    </lineage>
</organism>
<dbReference type="GO" id="GO:0016854">
    <property type="term" value="F:racemase and epimerase activity"/>
    <property type="evidence" value="ECO:0007669"/>
    <property type="project" value="UniProtKB-ARBA"/>
</dbReference>
<dbReference type="PANTHER" id="PTHR48080:SF2">
    <property type="entry name" value="D-GALACTONATE DEHYDRATASE"/>
    <property type="match status" value="1"/>
</dbReference>
<name>A0A0U4ASD6_9BACT</name>
<dbReference type="SFLD" id="SFLDG00179">
    <property type="entry name" value="mandelate_racemase"/>
    <property type="match status" value="1"/>
</dbReference>
<dbReference type="EMBL" id="CP013909">
    <property type="protein sequence ID" value="ALW83709.1"/>
    <property type="molecule type" value="Genomic_DNA"/>
</dbReference>
<feature type="domain" description="Mandelate racemase/muconate lactonizing enzyme C-terminal" evidence="4">
    <location>
        <begin position="125"/>
        <end position="230"/>
    </location>
</feature>
<keyword evidence="3" id="KW-0456">Lyase</keyword>
<dbReference type="InterPro" id="IPR029017">
    <property type="entry name" value="Enolase-like_N"/>
</dbReference>
<dbReference type="InterPro" id="IPR013341">
    <property type="entry name" value="Mandelate_racemase_N_dom"/>
</dbReference>
<dbReference type="InterPro" id="IPR036849">
    <property type="entry name" value="Enolase-like_C_sf"/>
</dbReference>
<evidence type="ECO:0000259" key="4">
    <source>
        <dbReference type="SMART" id="SM00922"/>
    </source>
</evidence>
<dbReference type="PROSITE" id="PS00909">
    <property type="entry name" value="MR_MLE_2"/>
    <property type="match status" value="1"/>
</dbReference>
<dbReference type="NCBIfam" id="NF010624">
    <property type="entry name" value="PRK14017.1"/>
    <property type="match status" value="1"/>
</dbReference>
<keyword evidence="1" id="KW-0479">Metal-binding</keyword>
<accession>A0A0U4ASD6</accession>
<dbReference type="Pfam" id="PF13378">
    <property type="entry name" value="MR_MLE_C"/>
    <property type="match status" value="1"/>
</dbReference>
<sequence length="382" mass="42455">MKIARFTLYQVPPRWLFLKIETDSGLVGWGEPVIEGKAATVATAVNELMENLVGKDPLNIEDHWQVMYRGGFYRGGPILMSAIAGIDQALWDIKGKYHNAPIHQLLGGRVRDLMRVYSWIGGDRPEHVGQAATEMVAKGFNAIKMNATDEMAYVDSYVKIDQVLARVAAVREAGGPGLGIGIDFHGRVHKPMAKVLAKELEPYRPMFIEEPVLPQNNEALREIARHTSIPIATGERMFSRWDFKQLLIDGYVDIIQPDLSHAGGITECKKIISMAEAFDVAAAPHCPLGPIALAACLQVDASCHNAFIQEQSLGIHYNKENDLLDYLVDKTVFDYENGFCKIPEGPGLGIEIDEEYLLSRVAIGHNWHNPIWRNADGSVAEW</sequence>
<dbReference type="GO" id="GO:0008869">
    <property type="term" value="F:galactonate dehydratase activity"/>
    <property type="evidence" value="ECO:0007669"/>
    <property type="project" value="InterPro"/>
</dbReference>
<keyword evidence="2" id="KW-0460">Magnesium</keyword>
<dbReference type="RefSeq" id="WP_068188366.1">
    <property type="nucleotide sequence ID" value="NZ_CP013909.1"/>
</dbReference>
<dbReference type="SFLD" id="SFLDF00003">
    <property type="entry name" value="D-galactonate_dehydratase"/>
    <property type="match status" value="1"/>
</dbReference>
<dbReference type="OrthoDB" id="9769182at2"/>
<dbReference type="Pfam" id="PF02746">
    <property type="entry name" value="MR_MLE_N"/>
    <property type="match status" value="1"/>
</dbReference>
<proteinExistence type="predicted"/>
<dbReference type="GO" id="GO:0034194">
    <property type="term" value="P:D-galactonate catabolic process"/>
    <property type="evidence" value="ECO:0007669"/>
    <property type="project" value="InterPro"/>
</dbReference>
<dbReference type="SUPFAM" id="SSF54826">
    <property type="entry name" value="Enolase N-terminal domain-like"/>
    <property type="match status" value="1"/>
</dbReference>
<gene>
    <name evidence="5" type="ORF">AUC43_00470</name>
</gene>
<dbReference type="InterPro" id="IPR013342">
    <property type="entry name" value="Mandelate_racemase_C"/>
</dbReference>
<dbReference type="PROSITE" id="PS00908">
    <property type="entry name" value="MR_MLE_1"/>
    <property type="match status" value="1"/>
</dbReference>
<dbReference type="Gene3D" id="3.30.390.10">
    <property type="entry name" value="Enolase-like, N-terminal domain"/>
    <property type="match status" value="1"/>
</dbReference>
<dbReference type="Gene3D" id="3.20.20.120">
    <property type="entry name" value="Enolase-like C-terminal domain"/>
    <property type="match status" value="1"/>
</dbReference>
<dbReference type="InterPro" id="IPR018110">
    <property type="entry name" value="Mandel_Rmase/mucon_lact_enz_CS"/>
</dbReference>
<reference evidence="5 6" key="1">
    <citation type="submission" date="2015-12" db="EMBL/GenBank/DDBJ databases">
        <authorList>
            <person name="Shamseldin A."/>
            <person name="Moawad H."/>
            <person name="Abd El-Rahim W.M."/>
            <person name="Sadowsky M.J."/>
        </authorList>
    </citation>
    <scope>NUCLEOTIDE SEQUENCE [LARGE SCALE GENOMIC DNA]</scope>
    <source>
        <strain evidence="5 6">DG5B</strain>
    </source>
</reference>
<evidence type="ECO:0000313" key="6">
    <source>
        <dbReference type="Proteomes" id="UP000059542"/>
    </source>
</evidence>
<dbReference type="PANTHER" id="PTHR48080">
    <property type="entry name" value="D-GALACTONATE DEHYDRATASE-RELATED"/>
    <property type="match status" value="1"/>
</dbReference>
<dbReference type="Proteomes" id="UP000059542">
    <property type="component" value="Chromosome"/>
</dbReference>
<dbReference type="CDD" id="cd03325">
    <property type="entry name" value="D-galactonate_dehydratase"/>
    <property type="match status" value="1"/>
</dbReference>
<protein>
    <submittedName>
        <fullName evidence="5">D-galactonate dehydratase</fullName>
    </submittedName>
</protein>
<dbReference type="SFLD" id="SFLDS00001">
    <property type="entry name" value="Enolase"/>
    <property type="match status" value="1"/>
</dbReference>
<dbReference type="GO" id="GO:0009063">
    <property type="term" value="P:amino acid catabolic process"/>
    <property type="evidence" value="ECO:0007669"/>
    <property type="project" value="InterPro"/>
</dbReference>
<evidence type="ECO:0000256" key="2">
    <source>
        <dbReference type="ARBA" id="ARBA00022842"/>
    </source>
</evidence>
<dbReference type="FunFam" id="3.30.390.10:FF:000003">
    <property type="entry name" value="D-galactonate dehydratase"/>
    <property type="match status" value="1"/>
</dbReference>
<dbReference type="KEGG" id="hyg:AUC43_00470"/>
<evidence type="ECO:0000256" key="3">
    <source>
        <dbReference type="ARBA" id="ARBA00023239"/>
    </source>
</evidence>
<keyword evidence="6" id="KW-1185">Reference proteome</keyword>
<dbReference type="InterPro" id="IPR029065">
    <property type="entry name" value="Enolase_C-like"/>
</dbReference>
<dbReference type="SUPFAM" id="SSF51604">
    <property type="entry name" value="Enolase C-terminal domain-like"/>
    <property type="match status" value="1"/>
</dbReference>
<evidence type="ECO:0000256" key="1">
    <source>
        <dbReference type="ARBA" id="ARBA00022723"/>
    </source>
</evidence>